<keyword evidence="2" id="KW-1185">Reference proteome</keyword>
<protein>
    <recommendedName>
        <fullName evidence="3">Reverse transcriptase domain-containing protein</fullName>
    </recommendedName>
</protein>
<name>A0A9Q1C0X5_HOLLE</name>
<comment type="caution">
    <text evidence="1">The sequence shown here is derived from an EMBL/GenBank/DDBJ whole genome shotgun (WGS) entry which is preliminary data.</text>
</comment>
<dbReference type="EMBL" id="JAIZAY010000009">
    <property type="protein sequence ID" value="KAJ8036542.1"/>
    <property type="molecule type" value="Genomic_DNA"/>
</dbReference>
<accession>A0A9Q1C0X5</accession>
<gene>
    <name evidence="1" type="ORF">HOLleu_20549</name>
</gene>
<dbReference type="AlphaFoldDB" id="A0A9Q1C0X5"/>
<sequence length="144" mass="15845">MIRNTASPGPKGRSWNHLGTVCTHPVGKIIRSNNIGYLINADDTQMYVTFDPKIPGACNDALCKLQSCIKQIKDWMVVNRLQLNQSKTGFFISGSSRSISRLNTVILDLGDVQITPATSLRNLGLMFDTCLPMTDPMSSIVKLC</sequence>
<evidence type="ECO:0008006" key="3">
    <source>
        <dbReference type="Google" id="ProtNLM"/>
    </source>
</evidence>
<evidence type="ECO:0000313" key="1">
    <source>
        <dbReference type="EMBL" id="KAJ8036542.1"/>
    </source>
</evidence>
<organism evidence="1 2">
    <name type="scientific">Holothuria leucospilota</name>
    <name type="common">Black long sea cucumber</name>
    <name type="synonym">Mertensiothuria leucospilota</name>
    <dbReference type="NCBI Taxonomy" id="206669"/>
    <lineage>
        <taxon>Eukaryota</taxon>
        <taxon>Metazoa</taxon>
        <taxon>Echinodermata</taxon>
        <taxon>Eleutherozoa</taxon>
        <taxon>Echinozoa</taxon>
        <taxon>Holothuroidea</taxon>
        <taxon>Aspidochirotacea</taxon>
        <taxon>Aspidochirotida</taxon>
        <taxon>Holothuriidae</taxon>
        <taxon>Holothuria</taxon>
    </lineage>
</organism>
<proteinExistence type="predicted"/>
<reference evidence="1" key="1">
    <citation type="submission" date="2021-10" db="EMBL/GenBank/DDBJ databases">
        <title>Tropical sea cucumber genome reveals ecological adaptation and Cuvierian tubules defense mechanism.</title>
        <authorList>
            <person name="Chen T."/>
        </authorList>
    </citation>
    <scope>NUCLEOTIDE SEQUENCE</scope>
    <source>
        <strain evidence="1">Nanhai2018</strain>
        <tissue evidence="1">Muscle</tissue>
    </source>
</reference>
<dbReference type="OrthoDB" id="419189at2759"/>
<dbReference type="Proteomes" id="UP001152320">
    <property type="component" value="Chromosome 9"/>
</dbReference>
<evidence type="ECO:0000313" key="2">
    <source>
        <dbReference type="Proteomes" id="UP001152320"/>
    </source>
</evidence>